<proteinExistence type="predicted"/>
<evidence type="ECO:0000313" key="2">
    <source>
        <dbReference type="Proteomes" id="UP001288387"/>
    </source>
</evidence>
<reference evidence="1" key="1">
    <citation type="submission" date="2023-12" db="EMBL/GenBank/DDBJ databases">
        <title>'Antibacterial potential of Stenotrophomonas maltophilia cystic fibrosis isolates' (manuscript under preparation).</title>
        <authorList>
            <person name="Crisan C.V."/>
            <person name="Pettis M."/>
            <person name="Goldberg J.B."/>
        </authorList>
    </citation>
    <scope>NUCLEOTIDE SEQUENCE</scope>
    <source>
        <strain evidence="1">CCV129</strain>
    </source>
</reference>
<dbReference type="AlphaFoldDB" id="A0AAJ2TN88"/>
<protein>
    <submittedName>
        <fullName evidence="1">Uncharacterized protein</fullName>
    </submittedName>
</protein>
<name>A0AAJ2TN88_STEMA</name>
<organism evidence="1 2">
    <name type="scientific">Stenotrophomonas maltophilia</name>
    <name type="common">Pseudomonas maltophilia</name>
    <name type="synonym">Xanthomonas maltophilia</name>
    <dbReference type="NCBI Taxonomy" id="40324"/>
    <lineage>
        <taxon>Bacteria</taxon>
        <taxon>Pseudomonadati</taxon>
        <taxon>Pseudomonadota</taxon>
        <taxon>Gammaproteobacteria</taxon>
        <taxon>Lysobacterales</taxon>
        <taxon>Lysobacteraceae</taxon>
        <taxon>Stenotrophomonas</taxon>
        <taxon>Stenotrophomonas maltophilia group</taxon>
    </lineage>
</organism>
<gene>
    <name evidence="1" type="ORF">U4I38_01705</name>
</gene>
<dbReference type="Proteomes" id="UP001288387">
    <property type="component" value="Unassembled WGS sequence"/>
</dbReference>
<dbReference type="EMBL" id="JAXRVB010000001">
    <property type="protein sequence ID" value="MDZ5763179.1"/>
    <property type="molecule type" value="Genomic_DNA"/>
</dbReference>
<evidence type="ECO:0000313" key="1">
    <source>
        <dbReference type="EMBL" id="MDZ5763179.1"/>
    </source>
</evidence>
<sequence length="65" mass="7242">MDLLALPPRIDLWIAGQRPALPDHRRRMSIGVIAGIADDAGILGCDHDDRHKGAYFDRHLTTDPQ</sequence>
<dbReference type="RefSeq" id="WP_143567690.1">
    <property type="nucleotide sequence ID" value="NZ_JAKJQX010000008.1"/>
</dbReference>
<comment type="caution">
    <text evidence="1">The sequence shown here is derived from an EMBL/GenBank/DDBJ whole genome shotgun (WGS) entry which is preliminary data.</text>
</comment>
<accession>A0AAJ2TN88</accession>